<protein>
    <submittedName>
        <fullName evidence="1">Uncharacterized protein</fullName>
    </submittedName>
</protein>
<gene>
    <name evidence="4" type="ORF">MM415A00131_0038</name>
    <name evidence="2" type="ORF">MM415B00138_0012</name>
    <name evidence="1" type="ORF">TM448A01279_0012</name>
    <name evidence="3" type="ORF">TM448B00456_0018</name>
</gene>
<evidence type="ECO:0000313" key="3">
    <source>
        <dbReference type="EMBL" id="QJH95537.1"/>
    </source>
</evidence>
<dbReference type="EMBL" id="MT141578">
    <property type="protein sequence ID" value="QJA67962.1"/>
    <property type="molecule type" value="Genomic_DNA"/>
</dbReference>
<evidence type="ECO:0000313" key="4">
    <source>
        <dbReference type="EMBL" id="QJI05020.1"/>
    </source>
</evidence>
<evidence type="ECO:0000313" key="1">
    <source>
        <dbReference type="EMBL" id="QJA49259.1"/>
    </source>
</evidence>
<accession>A0A6H1ZP49</accession>
<organism evidence="1">
    <name type="scientific">viral metagenome</name>
    <dbReference type="NCBI Taxonomy" id="1070528"/>
    <lineage>
        <taxon>unclassified sequences</taxon>
        <taxon>metagenomes</taxon>
        <taxon>organismal metagenomes</taxon>
    </lineage>
</organism>
<proteinExistence type="predicted"/>
<name>A0A6H1ZP49_9ZZZZ</name>
<sequence>MTTFVMKGYNGKTVRCAMSHTPLKITGNFYCQGRQPVDDDGAPQWVYDLLENNPDIEQVGIVTKKSGRVYSR</sequence>
<evidence type="ECO:0000313" key="2">
    <source>
        <dbReference type="EMBL" id="QJA67962.1"/>
    </source>
</evidence>
<dbReference type="EMBL" id="MT144127">
    <property type="protein sequence ID" value="QJA49259.1"/>
    <property type="molecule type" value="Genomic_DNA"/>
</dbReference>
<dbReference type="EMBL" id="MT144622">
    <property type="protein sequence ID" value="QJH95537.1"/>
    <property type="molecule type" value="Genomic_DNA"/>
</dbReference>
<dbReference type="EMBL" id="MT145193">
    <property type="protein sequence ID" value="QJI05020.1"/>
    <property type="molecule type" value="Genomic_DNA"/>
</dbReference>
<reference evidence="1" key="1">
    <citation type="submission" date="2020-03" db="EMBL/GenBank/DDBJ databases">
        <title>The deep terrestrial virosphere.</title>
        <authorList>
            <person name="Holmfeldt K."/>
            <person name="Nilsson E."/>
            <person name="Simone D."/>
            <person name="Lopez-Fernandez M."/>
            <person name="Wu X."/>
            <person name="de Brujin I."/>
            <person name="Lundin D."/>
            <person name="Andersson A."/>
            <person name="Bertilsson S."/>
            <person name="Dopson M."/>
        </authorList>
    </citation>
    <scope>NUCLEOTIDE SEQUENCE</scope>
    <source>
        <strain evidence="4">MM415A00131</strain>
        <strain evidence="2">MM415B00138</strain>
        <strain evidence="1">TM448A01279</strain>
        <strain evidence="3">TM448B00456</strain>
    </source>
</reference>
<dbReference type="AlphaFoldDB" id="A0A6H1ZP49"/>